<organism evidence="1 2">
    <name type="scientific">Arthrobacter phage Adaia</name>
    <dbReference type="NCBI Taxonomy" id="2419945"/>
    <lineage>
        <taxon>Viruses</taxon>
        <taxon>Duplodnaviria</taxon>
        <taxon>Heunggongvirae</taxon>
        <taxon>Uroviricota</taxon>
        <taxon>Caudoviricetes</taxon>
        <taxon>Adaiavirus</taxon>
        <taxon>Adaiavirus adaia</taxon>
    </lineage>
</organism>
<evidence type="ECO:0000313" key="1">
    <source>
        <dbReference type="EMBL" id="AYN56800.1"/>
    </source>
</evidence>
<sequence>MAKSAVMSLRIIADARKAVQGVNKASSAVKGFLKVAGAAAIAAAGAALVKYGVEAVKMAGDLEQSVGAIDTVFKGSAKQMHSWAKGAAQDVGLAQNEYNELGTLIGTQLKNGGTAMDQLAPKTNNLIKLGADLSSMFGGTSREAVEALSSALKGERDPIEKYGVSLNQAKIDAEAAALGFKKVGGALSTEANQAATLSLIMKQTADAHGNFAKESSTLQGQQQRVAAEFANIKSAIGTAFLPAITAAFSFVNTTVIPAIRGLVEGLTGAGGATNAFAPIIEKLQPILQVFANIWTNSILPAIRGFAEQAAPLIGQVKETIAVFAAEATPIIEGVARVFSAVWTVVGPIIIAVVQGIVTNVIGFVQGLLNVIQGVVRLISAIFQGDWRMAWEAVKQIVSGAVQAVWNLIQITLIGKAFGAIKAGVKAVQVFFKSGFAAVKNTVQTVLGGISAIGTMAMTAFKAVIRLGIDTVLGFFKRMPGSIKSSLGNLGGLLKGAGKAIIDGFIGGLKSTWEAGKNFISGIGGWIADHKGPISYDRKLLVPAGKAIMNGLTKSMKAAMPDLERVVNKATGTILGLNASPKIDLQAKAGNLRGKPAAGGGRNVTVNVNFNGVVTDKVGTVREIKKLFREVELLEGKPA</sequence>
<dbReference type="GeneID" id="77924917"/>
<accession>A0A3G2KD07</accession>
<keyword evidence="2" id="KW-1185">Reference proteome</keyword>
<proteinExistence type="predicted"/>
<reference evidence="1 2" key="1">
    <citation type="submission" date="2018-09" db="EMBL/GenBank/DDBJ databases">
        <authorList>
            <person name="Fryberger R.B."/>
            <person name="Stoner T.H."/>
            <person name="Garlena R.A."/>
            <person name="Russell D.A."/>
            <person name="Pope W.H."/>
            <person name="Jacobs-Sera D."/>
            <person name="Hatfull G.F."/>
        </authorList>
    </citation>
    <scope>NUCLEOTIDE SEQUENCE [LARGE SCALE GENOMIC DNA]</scope>
</reference>
<dbReference type="RefSeq" id="YP_010649368.1">
    <property type="nucleotide sequence ID" value="NC_070766.1"/>
</dbReference>
<dbReference type="KEGG" id="vg:77924917"/>
<evidence type="ECO:0000313" key="2">
    <source>
        <dbReference type="Proteomes" id="UP000268902"/>
    </source>
</evidence>
<name>A0A3G2KD07_9CAUD</name>
<protein>
    <submittedName>
        <fullName evidence="1">Tape measure protein</fullName>
    </submittedName>
</protein>
<gene>
    <name evidence="1" type="primary">12</name>
    <name evidence="1" type="ORF">PBI_ADAIA_12</name>
</gene>
<dbReference type="Proteomes" id="UP000268902">
    <property type="component" value="Segment"/>
</dbReference>
<dbReference type="EMBL" id="MH834594">
    <property type="protein sequence ID" value="AYN56800.1"/>
    <property type="molecule type" value="Genomic_DNA"/>
</dbReference>